<keyword evidence="3" id="KW-1185">Reference proteome</keyword>
<feature type="region of interest" description="Disordered" evidence="1">
    <location>
        <begin position="1"/>
        <end position="36"/>
    </location>
</feature>
<name>A0A6A5EVB7_PERFL</name>
<evidence type="ECO:0000313" key="3">
    <source>
        <dbReference type="Proteomes" id="UP000465112"/>
    </source>
</evidence>
<evidence type="ECO:0000256" key="1">
    <source>
        <dbReference type="SAM" id="MobiDB-lite"/>
    </source>
</evidence>
<proteinExistence type="predicted"/>
<comment type="caution">
    <text evidence="2">The sequence shown here is derived from an EMBL/GenBank/DDBJ whole genome shotgun (WGS) entry which is preliminary data.</text>
</comment>
<dbReference type="Proteomes" id="UP000465112">
    <property type="component" value="Chromosome 2"/>
</dbReference>
<accession>A0A6A5EVB7</accession>
<sequence length="90" mass="9808">MLIFISSITSGEEEEEEEEGEVVSGGNGDLYGYHHHPPPARILSTDSISLPAVTAAGTQRPFSAPRRCISTVETPRADSVITLTNRFFFL</sequence>
<dbReference type="EMBL" id="VHII01000002">
    <property type="protein sequence ID" value="KAF1393567.1"/>
    <property type="molecule type" value="Genomic_DNA"/>
</dbReference>
<protein>
    <submittedName>
        <fullName evidence="2">Uncharacterized protein</fullName>
    </submittedName>
</protein>
<reference evidence="2 3" key="1">
    <citation type="submission" date="2019-06" db="EMBL/GenBank/DDBJ databases">
        <title>A chromosome-scale genome assembly of the European perch, Perca fluviatilis.</title>
        <authorList>
            <person name="Roques C."/>
            <person name="Zahm M."/>
            <person name="Cabau C."/>
            <person name="Klopp C."/>
            <person name="Bouchez O."/>
            <person name="Donnadieu C."/>
            <person name="Kuhl H."/>
            <person name="Gislard M."/>
            <person name="Guendouz S."/>
            <person name="Journot L."/>
            <person name="Haffray P."/>
            <person name="Bestin A."/>
            <person name="Morvezen R."/>
            <person name="Feron R."/>
            <person name="Wen M."/>
            <person name="Jouanno E."/>
            <person name="Herpin A."/>
            <person name="Schartl M."/>
            <person name="Postlethwait J."/>
            <person name="Schaerlinger B."/>
            <person name="Chardard D."/>
            <person name="Lecocq T."/>
            <person name="Poncet C."/>
            <person name="Jaffrelo L."/>
            <person name="Lampietro C."/>
            <person name="Guiguen Y."/>
        </authorList>
    </citation>
    <scope>NUCLEOTIDE SEQUENCE [LARGE SCALE GENOMIC DNA]</scope>
    <source>
        <tissue evidence="2">Blood</tissue>
    </source>
</reference>
<feature type="compositionally biased region" description="Acidic residues" evidence="1">
    <location>
        <begin position="11"/>
        <end position="21"/>
    </location>
</feature>
<organism evidence="2 3">
    <name type="scientific">Perca fluviatilis</name>
    <name type="common">European perch</name>
    <dbReference type="NCBI Taxonomy" id="8168"/>
    <lineage>
        <taxon>Eukaryota</taxon>
        <taxon>Metazoa</taxon>
        <taxon>Chordata</taxon>
        <taxon>Craniata</taxon>
        <taxon>Vertebrata</taxon>
        <taxon>Euteleostomi</taxon>
        <taxon>Actinopterygii</taxon>
        <taxon>Neopterygii</taxon>
        <taxon>Teleostei</taxon>
        <taxon>Neoteleostei</taxon>
        <taxon>Acanthomorphata</taxon>
        <taxon>Eupercaria</taxon>
        <taxon>Perciformes</taxon>
        <taxon>Percoidei</taxon>
        <taxon>Percidae</taxon>
        <taxon>Percinae</taxon>
        <taxon>Perca</taxon>
    </lineage>
</organism>
<gene>
    <name evidence="2" type="ORF">PFLUV_G00017380</name>
</gene>
<evidence type="ECO:0000313" key="2">
    <source>
        <dbReference type="EMBL" id="KAF1393567.1"/>
    </source>
</evidence>
<dbReference type="AlphaFoldDB" id="A0A6A5EVB7"/>